<dbReference type="EMBL" id="CP036278">
    <property type="protein sequence ID" value="QDU54561.1"/>
    <property type="molecule type" value="Genomic_DNA"/>
</dbReference>
<name>A0A518AIJ9_9BACT</name>
<dbReference type="RefSeq" id="WP_145245525.1">
    <property type="nucleotide sequence ID" value="NZ_CP036278.1"/>
</dbReference>
<keyword evidence="2" id="KW-1185">Reference proteome</keyword>
<dbReference type="Proteomes" id="UP000315750">
    <property type="component" value="Chromosome"/>
</dbReference>
<evidence type="ECO:0000313" key="1">
    <source>
        <dbReference type="EMBL" id="QDU54561.1"/>
    </source>
</evidence>
<protein>
    <recommendedName>
        <fullName evidence="3">Double zinc ribbon</fullName>
    </recommendedName>
</protein>
<evidence type="ECO:0000313" key="2">
    <source>
        <dbReference type="Proteomes" id="UP000315750"/>
    </source>
</evidence>
<gene>
    <name evidence="1" type="ORF">Pan181_07440</name>
</gene>
<evidence type="ECO:0008006" key="3">
    <source>
        <dbReference type="Google" id="ProtNLM"/>
    </source>
</evidence>
<proteinExistence type="predicted"/>
<accession>A0A518AIJ9</accession>
<dbReference type="AlphaFoldDB" id="A0A518AIJ9"/>
<dbReference type="OrthoDB" id="292895at2"/>
<sequence>MGIQVRCPHGHIFKVKDKYAGKRGLCPHCIGQVIVEVPALDAADKMQKAYRQAVVDEQRHMHHPADNESSSIFDDMPQEMDSSTSGSLLGSSVIRHHVKCEFCNQSVPMWYAKCPKCGHFMEQ</sequence>
<organism evidence="1 2">
    <name type="scientific">Aeoliella mucimassa</name>
    <dbReference type="NCBI Taxonomy" id="2527972"/>
    <lineage>
        <taxon>Bacteria</taxon>
        <taxon>Pseudomonadati</taxon>
        <taxon>Planctomycetota</taxon>
        <taxon>Planctomycetia</taxon>
        <taxon>Pirellulales</taxon>
        <taxon>Lacipirellulaceae</taxon>
        <taxon>Aeoliella</taxon>
    </lineage>
</organism>
<reference evidence="1 2" key="1">
    <citation type="submission" date="2019-02" db="EMBL/GenBank/DDBJ databases">
        <title>Deep-cultivation of Planctomycetes and their phenomic and genomic characterization uncovers novel biology.</title>
        <authorList>
            <person name="Wiegand S."/>
            <person name="Jogler M."/>
            <person name="Boedeker C."/>
            <person name="Pinto D."/>
            <person name="Vollmers J."/>
            <person name="Rivas-Marin E."/>
            <person name="Kohn T."/>
            <person name="Peeters S.H."/>
            <person name="Heuer A."/>
            <person name="Rast P."/>
            <person name="Oberbeckmann S."/>
            <person name="Bunk B."/>
            <person name="Jeske O."/>
            <person name="Meyerdierks A."/>
            <person name="Storesund J.E."/>
            <person name="Kallscheuer N."/>
            <person name="Luecker S."/>
            <person name="Lage O.M."/>
            <person name="Pohl T."/>
            <person name="Merkel B.J."/>
            <person name="Hornburger P."/>
            <person name="Mueller R.-W."/>
            <person name="Bruemmer F."/>
            <person name="Labrenz M."/>
            <person name="Spormann A.M."/>
            <person name="Op den Camp H."/>
            <person name="Overmann J."/>
            <person name="Amann R."/>
            <person name="Jetten M.S.M."/>
            <person name="Mascher T."/>
            <person name="Medema M.H."/>
            <person name="Devos D.P."/>
            <person name="Kaster A.-K."/>
            <person name="Ovreas L."/>
            <person name="Rohde M."/>
            <person name="Galperin M.Y."/>
            <person name="Jogler C."/>
        </authorList>
    </citation>
    <scope>NUCLEOTIDE SEQUENCE [LARGE SCALE GENOMIC DNA]</scope>
    <source>
        <strain evidence="1 2">Pan181</strain>
    </source>
</reference>
<dbReference type="KEGG" id="amuc:Pan181_07440"/>